<evidence type="ECO:0000313" key="2">
    <source>
        <dbReference type="EMBL" id="KST70100.1"/>
    </source>
</evidence>
<dbReference type="Pfam" id="PF08843">
    <property type="entry name" value="AbiEii"/>
    <property type="match status" value="1"/>
</dbReference>
<gene>
    <name evidence="1" type="ORF">BC008_06415</name>
    <name evidence="2" type="ORF">BC008_06585</name>
</gene>
<keyword evidence="3" id="KW-1185">Reference proteome</keyword>
<comment type="caution">
    <text evidence="2">The sequence shown here is derived from an EMBL/GenBank/DDBJ whole genome shotgun (WGS) entry which is preliminary data.</text>
</comment>
<dbReference type="AlphaFoldDB" id="A0A0V7ZZZ0"/>
<evidence type="ECO:0000313" key="3">
    <source>
        <dbReference type="Proteomes" id="UP000053372"/>
    </source>
</evidence>
<dbReference type="InterPro" id="IPR014942">
    <property type="entry name" value="AbiEii"/>
</dbReference>
<accession>A0A0V7ZZZ0</accession>
<evidence type="ECO:0000313" key="1">
    <source>
        <dbReference type="EMBL" id="KST70069.1"/>
    </source>
</evidence>
<organism evidence="2 3">
    <name type="scientific">Mastigocoleus testarum BC008</name>
    <dbReference type="NCBI Taxonomy" id="371196"/>
    <lineage>
        <taxon>Bacteria</taxon>
        <taxon>Bacillati</taxon>
        <taxon>Cyanobacteriota</taxon>
        <taxon>Cyanophyceae</taxon>
        <taxon>Nostocales</taxon>
        <taxon>Hapalosiphonaceae</taxon>
        <taxon>Mastigocoleus</taxon>
    </lineage>
</organism>
<sequence>MNFRLDHHNKILTIIESLDCEILKEGSTYFGGGTLLALDFQEYRCSNDIDFLSSVSTGGYKYLRTKIFDNGHEVLFRDLSKIKIGRSTTDQYGIRMIVSVDNVPIKTEIIAETRFQLDLPRYTQWSSVPCLSLIDCFTSKLLSNSDRYMDDSVQARDLIDLAVLRLNYSIPQSSIDKAENAYEVIRPLERSIQNFQDRPDYREKCFANLQVDKVQIPKIIDGVDFLCADLGLPEIGRTFQEQHDLFGESLDS</sequence>
<dbReference type="OrthoDB" id="5508069at2"/>
<reference evidence="2 3" key="1">
    <citation type="journal article" date="2015" name="Genome Announc.">
        <title>Draft Genome of the Euendolithic (true boring) Cyanobacterium Mastigocoleus testarum strain BC008.</title>
        <authorList>
            <person name="Guida B.S."/>
            <person name="Garcia-Pichel F."/>
        </authorList>
    </citation>
    <scope>NUCLEOTIDE SEQUENCE [LARGE SCALE GENOMIC DNA]</scope>
    <source>
        <strain evidence="2 3">BC008</strain>
    </source>
</reference>
<dbReference type="Proteomes" id="UP000053372">
    <property type="component" value="Unassembled WGS sequence"/>
</dbReference>
<dbReference type="RefSeq" id="WP_027843991.1">
    <property type="nucleotide sequence ID" value="NZ_LMTZ01000004.1"/>
</dbReference>
<evidence type="ECO:0008006" key="4">
    <source>
        <dbReference type="Google" id="ProtNLM"/>
    </source>
</evidence>
<protein>
    <recommendedName>
        <fullName evidence="4">Nucleotidyltransferase</fullName>
    </recommendedName>
</protein>
<dbReference type="EMBL" id="LMTZ01000005">
    <property type="protein sequence ID" value="KST70069.1"/>
    <property type="molecule type" value="Genomic_DNA"/>
</dbReference>
<dbReference type="EMBL" id="LMTZ01000004">
    <property type="protein sequence ID" value="KST70100.1"/>
    <property type="molecule type" value="Genomic_DNA"/>
</dbReference>
<name>A0A0V7ZZZ0_9CYAN</name>
<proteinExistence type="predicted"/>
<dbReference type="Gene3D" id="3.10.450.620">
    <property type="entry name" value="JHP933, nucleotidyltransferase-like core domain"/>
    <property type="match status" value="1"/>
</dbReference>